<dbReference type="GO" id="GO:0046872">
    <property type="term" value="F:metal ion binding"/>
    <property type="evidence" value="ECO:0007669"/>
    <property type="project" value="UniProtKB-KW"/>
</dbReference>
<dbReference type="Gene3D" id="2.10.110.10">
    <property type="entry name" value="Cysteine Rich Protein"/>
    <property type="match status" value="1"/>
</dbReference>
<gene>
    <name evidence="7" type="ORF">SBAD_LOCUS12462</name>
</gene>
<evidence type="ECO:0000313" key="8">
    <source>
        <dbReference type="Proteomes" id="UP000270296"/>
    </source>
</evidence>
<dbReference type="PROSITE" id="PS50023">
    <property type="entry name" value="LIM_DOMAIN_2"/>
    <property type="match status" value="1"/>
</dbReference>
<dbReference type="FunFam" id="2.10.110.10:FF:000003">
    <property type="entry name" value="actin-binding LIM protein 1 isoform X1"/>
    <property type="match status" value="1"/>
</dbReference>
<keyword evidence="1 4" id="KW-0479">Metal-binding</keyword>
<reference evidence="9" key="1">
    <citation type="submission" date="2016-06" db="UniProtKB">
        <authorList>
            <consortium name="WormBaseParasite"/>
        </authorList>
    </citation>
    <scope>IDENTIFICATION</scope>
</reference>
<keyword evidence="2 4" id="KW-0862">Zinc</keyword>
<dbReference type="OrthoDB" id="1746725at2759"/>
<dbReference type="GO" id="GO:0030032">
    <property type="term" value="P:lamellipodium assembly"/>
    <property type="evidence" value="ECO:0007669"/>
    <property type="project" value="TreeGrafter"/>
</dbReference>
<keyword evidence="8" id="KW-1185">Reference proteome</keyword>
<dbReference type="SMART" id="SM00132">
    <property type="entry name" value="LIM"/>
    <property type="match status" value="1"/>
</dbReference>
<dbReference type="PANTHER" id="PTHR24213">
    <property type="entry name" value="ACTIN-BINDING LIM PROTEIN"/>
    <property type="match status" value="1"/>
</dbReference>
<dbReference type="WBParaSite" id="SBAD_0001287001-mRNA-1">
    <property type="protein sequence ID" value="SBAD_0001287001-mRNA-1"/>
    <property type="gene ID" value="SBAD_0001287001"/>
</dbReference>
<dbReference type="Proteomes" id="UP000270296">
    <property type="component" value="Unassembled WGS sequence"/>
</dbReference>
<dbReference type="AlphaFoldDB" id="A0A183J9B4"/>
<dbReference type="SUPFAM" id="SSF57716">
    <property type="entry name" value="Glucocorticoid receptor-like (DNA-binding domain)"/>
    <property type="match status" value="1"/>
</dbReference>
<feature type="compositionally biased region" description="Polar residues" evidence="5">
    <location>
        <begin position="97"/>
        <end position="107"/>
    </location>
</feature>
<accession>A0A183J9B4</accession>
<proteinExistence type="predicted"/>
<dbReference type="GO" id="GO:0051015">
    <property type="term" value="F:actin filament binding"/>
    <property type="evidence" value="ECO:0007669"/>
    <property type="project" value="TreeGrafter"/>
</dbReference>
<dbReference type="PANTHER" id="PTHR24213:SF9">
    <property type="entry name" value="UNCOORDINATED 115A, ISOFORM B-RELATED"/>
    <property type="match status" value="1"/>
</dbReference>
<dbReference type="InterPro" id="IPR001781">
    <property type="entry name" value="Znf_LIM"/>
</dbReference>
<evidence type="ECO:0000313" key="7">
    <source>
        <dbReference type="EMBL" id="VDP48690.1"/>
    </source>
</evidence>
<dbReference type="GO" id="GO:0015629">
    <property type="term" value="C:actin cytoskeleton"/>
    <property type="evidence" value="ECO:0007669"/>
    <property type="project" value="TreeGrafter"/>
</dbReference>
<dbReference type="InterPro" id="IPR051618">
    <property type="entry name" value="Actin-binding_LIM"/>
</dbReference>
<evidence type="ECO:0000259" key="6">
    <source>
        <dbReference type="PROSITE" id="PS50023"/>
    </source>
</evidence>
<dbReference type="Pfam" id="PF00412">
    <property type="entry name" value="LIM"/>
    <property type="match status" value="1"/>
</dbReference>
<evidence type="ECO:0000256" key="3">
    <source>
        <dbReference type="ARBA" id="ARBA00023038"/>
    </source>
</evidence>
<evidence type="ECO:0000256" key="1">
    <source>
        <dbReference type="ARBA" id="ARBA00022723"/>
    </source>
</evidence>
<feature type="region of interest" description="Disordered" evidence="5">
    <location>
        <begin position="97"/>
        <end position="119"/>
    </location>
</feature>
<evidence type="ECO:0000256" key="2">
    <source>
        <dbReference type="ARBA" id="ARBA00022833"/>
    </source>
</evidence>
<dbReference type="EMBL" id="UZAM01017888">
    <property type="protein sequence ID" value="VDP48690.1"/>
    <property type="molecule type" value="Genomic_DNA"/>
</dbReference>
<evidence type="ECO:0000256" key="4">
    <source>
        <dbReference type="PROSITE-ProRule" id="PRU00125"/>
    </source>
</evidence>
<protein>
    <submittedName>
        <fullName evidence="9">LIM zinc-binding domain-containing protein</fullName>
    </submittedName>
</protein>
<organism evidence="9">
    <name type="scientific">Soboliphyme baturini</name>
    <dbReference type="NCBI Taxonomy" id="241478"/>
    <lineage>
        <taxon>Eukaryota</taxon>
        <taxon>Metazoa</taxon>
        <taxon>Ecdysozoa</taxon>
        <taxon>Nematoda</taxon>
        <taxon>Enoplea</taxon>
        <taxon>Dorylaimia</taxon>
        <taxon>Dioctophymatida</taxon>
        <taxon>Dioctophymatoidea</taxon>
        <taxon>Soboliphymatidae</taxon>
        <taxon>Soboliphyme</taxon>
    </lineage>
</organism>
<dbReference type="PROSITE" id="PS00478">
    <property type="entry name" value="LIM_DOMAIN_1"/>
    <property type="match status" value="1"/>
</dbReference>
<evidence type="ECO:0000256" key="5">
    <source>
        <dbReference type="SAM" id="MobiDB-lite"/>
    </source>
</evidence>
<keyword evidence="3 4" id="KW-0440">LIM domain</keyword>
<feature type="domain" description="LIM zinc-binding" evidence="6">
    <location>
        <begin position="34"/>
        <end position="93"/>
    </location>
</feature>
<name>A0A183J9B4_9BILA</name>
<evidence type="ECO:0000313" key="9">
    <source>
        <dbReference type="WBParaSite" id="SBAD_0001287001-mRNA-1"/>
    </source>
</evidence>
<sequence length="119" mass="13283">MYGIACKQRLQEQGFFVQNGDYYCPSDYRAKFGIRCAECSQYVEGDVVHFLGASYHPECFRCTYCKKEIPSGNINYNGRDRACQQCTNKMAAELKISSSVPGESQTDLVDGRASPVGKP</sequence>
<reference evidence="7 8" key="2">
    <citation type="submission" date="2018-11" db="EMBL/GenBank/DDBJ databases">
        <authorList>
            <consortium name="Pathogen Informatics"/>
        </authorList>
    </citation>
    <scope>NUCLEOTIDE SEQUENCE [LARGE SCALE GENOMIC DNA]</scope>
</reference>